<protein>
    <submittedName>
        <fullName evidence="1">Uncharacterized protein</fullName>
    </submittedName>
</protein>
<organism evidence="1">
    <name type="scientific">uncultured Caudovirales phage</name>
    <dbReference type="NCBI Taxonomy" id="2100421"/>
    <lineage>
        <taxon>Viruses</taxon>
        <taxon>Duplodnaviria</taxon>
        <taxon>Heunggongvirae</taxon>
        <taxon>Uroviricota</taxon>
        <taxon>Caudoviricetes</taxon>
        <taxon>Peduoviridae</taxon>
        <taxon>Maltschvirus</taxon>
        <taxon>Maltschvirus maltsch</taxon>
    </lineage>
</organism>
<dbReference type="EMBL" id="LR796923">
    <property type="protein sequence ID" value="CAB4175470.1"/>
    <property type="molecule type" value="Genomic_DNA"/>
</dbReference>
<proteinExistence type="predicted"/>
<evidence type="ECO:0000313" key="1">
    <source>
        <dbReference type="EMBL" id="CAB4175470.1"/>
    </source>
</evidence>
<reference evidence="1" key="1">
    <citation type="submission" date="2020-05" db="EMBL/GenBank/DDBJ databases">
        <authorList>
            <person name="Chiriac C."/>
            <person name="Salcher M."/>
            <person name="Ghai R."/>
            <person name="Kavagutti S V."/>
        </authorList>
    </citation>
    <scope>NUCLEOTIDE SEQUENCE</scope>
</reference>
<name>A0A6J5PU63_9CAUD</name>
<accession>A0A6J5PU63</accession>
<gene>
    <name evidence="1" type="ORF">UFOVP972_205</name>
</gene>
<sequence length="222" mass="23866">MSNILNFKNWVRLNESYSSNHKGFALNEALADNPDLATAAKTFVSKHKGNWNNLKGQTVAYAGSTYYICAKLSANPQGGTLMNEQAFSVYSLQSNKSGVPMPFYAGSVYISNTGKAIKPTDSGPVDLMNFYPKVSAGWKGITTDDISPLTDAGLTGEVFTAWCTKLGSNIAIQDKFRSHVVRNLAAYKTQPSGFAGTLWLAIKPLTIVTTPTTATAPVAKKP</sequence>